<dbReference type="PANTHER" id="PTHR42194:SF1">
    <property type="entry name" value="UPF0276 PROTEIN HI_1600"/>
    <property type="match status" value="1"/>
</dbReference>
<sequence>MPAAPAPPAVLAALACNLDADILGAALPLLEAGQVEALEWSFDTLYWATEVPEWFTELLHSYGSQQRLLGHGVYFSLLSGRWTSEQQQWLRQLRELAQRYSFAHITEHFGAFTGQNFHAGAPLSVPYSAVALRIGHDRLARLAEAGRCPVGLENLAFAYSLDEVKRQGEFLSQLLAPVNGFLILDLHNLYCQLHNFAIDYEDLLKLYDLDRVREIHLSGGSWEDSQLLPTRKIRRDTHDEAVPAEVFALLARTLPRCPNLKYVVLEQLGNSLKTEPSRAQFRRDFAQMAALVQQPGGPPRRAAEQFLPPPLLPLGPAAQDELLHEQQRQLSHILETAVSLPEAQQRLGASALAHSAWQVEQWEPYMLETAISIAQKWR</sequence>
<evidence type="ECO:0000313" key="2">
    <source>
        <dbReference type="Proteomes" id="UP001597197"/>
    </source>
</evidence>
<dbReference type="EMBL" id="JBHUFD010000005">
    <property type="protein sequence ID" value="MFD1873475.1"/>
    <property type="molecule type" value="Genomic_DNA"/>
</dbReference>
<dbReference type="PANTHER" id="PTHR42194">
    <property type="entry name" value="UPF0276 PROTEIN HI_1600"/>
    <property type="match status" value="1"/>
</dbReference>
<proteinExistence type="predicted"/>
<dbReference type="RefSeq" id="WP_382314399.1">
    <property type="nucleotide sequence ID" value="NZ_JBHUFD010000005.1"/>
</dbReference>
<dbReference type="InterPro" id="IPR007801">
    <property type="entry name" value="MbnB/TglH/ChrH"/>
</dbReference>
<name>A0ABW4QWR0_9BACT</name>
<comment type="caution">
    <text evidence="1">The sequence shown here is derived from an EMBL/GenBank/DDBJ whole genome shotgun (WGS) entry which is preliminary data.</text>
</comment>
<accession>A0ABW4QWR0</accession>
<dbReference type="Gene3D" id="3.20.20.150">
    <property type="entry name" value="Divalent-metal-dependent TIM barrel enzymes"/>
    <property type="match status" value="1"/>
</dbReference>
<dbReference type="Pfam" id="PF05114">
    <property type="entry name" value="MbnB_TglH_ChrH"/>
    <property type="match status" value="1"/>
</dbReference>
<gene>
    <name evidence="1" type="ORF">ACFSDX_13605</name>
</gene>
<reference evidence="2" key="1">
    <citation type="journal article" date="2019" name="Int. J. Syst. Evol. Microbiol.">
        <title>The Global Catalogue of Microorganisms (GCM) 10K type strain sequencing project: providing services to taxonomists for standard genome sequencing and annotation.</title>
        <authorList>
            <consortium name="The Broad Institute Genomics Platform"/>
            <consortium name="The Broad Institute Genome Sequencing Center for Infectious Disease"/>
            <person name="Wu L."/>
            <person name="Ma J."/>
        </authorList>
    </citation>
    <scope>NUCLEOTIDE SEQUENCE [LARGE SCALE GENOMIC DNA]</scope>
    <source>
        <strain evidence="2">CGMCC 1.15795</strain>
    </source>
</reference>
<dbReference type="Proteomes" id="UP001597197">
    <property type="component" value="Unassembled WGS sequence"/>
</dbReference>
<evidence type="ECO:0000313" key="1">
    <source>
        <dbReference type="EMBL" id="MFD1873475.1"/>
    </source>
</evidence>
<protein>
    <submittedName>
        <fullName evidence="1">DUF692 family multinuclear iron-containing protein</fullName>
    </submittedName>
</protein>
<keyword evidence="2" id="KW-1185">Reference proteome</keyword>
<organism evidence="1 2">
    <name type="scientific">Hymenobacter bucti</name>
    <dbReference type="NCBI Taxonomy" id="1844114"/>
    <lineage>
        <taxon>Bacteria</taxon>
        <taxon>Pseudomonadati</taxon>
        <taxon>Bacteroidota</taxon>
        <taxon>Cytophagia</taxon>
        <taxon>Cytophagales</taxon>
        <taxon>Hymenobacteraceae</taxon>
        <taxon>Hymenobacter</taxon>
    </lineage>
</organism>